<proteinExistence type="predicted"/>
<dbReference type="Proteomes" id="UP000077177">
    <property type="component" value="Chromosome"/>
</dbReference>
<dbReference type="PANTHER" id="PTHR43312">
    <property type="entry name" value="D-THREO-ALDOSE 1-DEHYDROGENASE"/>
    <property type="match status" value="1"/>
</dbReference>
<feature type="domain" description="NADP-dependent oxidoreductase" evidence="1">
    <location>
        <begin position="16"/>
        <end position="263"/>
    </location>
</feature>
<reference evidence="2 3" key="2">
    <citation type="journal article" date="2016" name="Int. J. Syst. Evol. Microbiol.">
        <title>Flavisolibacter tropicus sp. nov., isolated from tropical soil.</title>
        <authorList>
            <person name="Lee J.J."/>
            <person name="Kang M.S."/>
            <person name="Kim G.S."/>
            <person name="Lee C.S."/>
            <person name="Lim S."/>
            <person name="Lee J."/>
            <person name="Roh S.H."/>
            <person name="Kang H."/>
            <person name="Ha J.M."/>
            <person name="Bae S."/>
            <person name="Jung H.Y."/>
            <person name="Kim M.K."/>
        </authorList>
    </citation>
    <scope>NUCLEOTIDE SEQUENCE [LARGE SCALE GENOMIC DNA]</scope>
    <source>
        <strain evidence="2 3">LCS9</strain>
    </source>
</reference>
<dbReference type="PANTHER" id="PTHR43312:SF1">
    <property type="entry name" value="NADP-DEPENDENT OXIDOREDUCTASE DOMAIN-CONTAINING PROTEIN"/>
    <property type="match status" value="1"/>
</dbReference>
<dbReference type="KEGG" id="fla:SY85_13870"/>
<evidence type="ECO:0000259" key="1">
    <source>
        <dbReference type="Pfam" id="PF00248"/>
    </source>
</evidence>
<gene>
    <name evidence="2" type="ORF">SY85_13870</name>
</gene>
<dbReference type="InterPro" id="IPR036812">
    <property type="entry name" value="NAD(P)_OxRdtase_dom_sf"/>
</dbReference>
<dbReference type="InterPro" id="IPR053135">
    <property type="entry name" value="AKR2_Oxidoreductase"/>
</dbReference>
<keyword evidence="3" id="KW-1185">Reference proteome</keyword>
<dbReference type="SUPFAM" id="SSF51430">
    <property type="entry name" value="NAD(P)-linked oxidoreductase"/>
    <property type="match status" value="1"/>
</dbReference>
<dbReference type="AlphaFoldDB" id="A0A172TWM5"/>
<dbReference type="RefSeq" id="WP_066405453.1">
    <property type="nucleotide sequence ID" value="NZ_CP011390.1"/>
</dbReference>
<dbReference type="OrthoDB" id="9783572at2"/>
<dbReference type="CDD" id="cd19095">
    <property type="entry name" value="AKR_PA4992-like"/>
    <property type="match status" value="1"/>
</dbReference>
<protein>
    <submittedName>
        <fullName evidence="2">Aldo/keto reductase</fullName>
    </submittedName>
</protein>
<dbReference type="Gene3D" id="3.20.20.100">
    <property type="entry name" value="NADP-dependent oxidoreductase domain"/>
    <property type="match status" value="1"/>
</dbReference>
<dbReference type="Pfam" id="PF00248">
    <property type="entry name" value="Aldo_ket_red"/>
    <property type="match status" value="1"/>
</dbReference>
<organism evidence="2 3">
    <name type="scientific">Flavisolibacter tropicus</name>
    <dbReference type="NCBI Taxonomy" id="1492898"/>
    <lineage>
        <taxon>Bacteria</taxon>
        <taxon>Pseudomonadati</taxon>
        <taxon>Bacteroidota</taxon>
        <taxon>Chitinophagia</taxon>
        <taxon>Chitinophagales</taxon>
        <taxon>Chitinophagaceae</taxon>
        <taxon>Flavisolibacter</taxon>
    </lineage>
</organism>
<evidence type="ECO:0000313" key="3">
    <source>
        <dbReference type="Proteomes" id="UP000077177"/>
    </source>
</evidence>
<dbReference type="EMBL" id="CP011390">
    <property type="protein sequence ID" value="ANE51430.1"/>
    <property type="molecule type" value="Genomic_DNA"/>
</dbReference>
<dbReference type="PATRIC" id="fig|1492898.3.peg.2994"/>
<dbReference type="STRING" id="1492898.SY85_13870"/>
<accession>A0A172TWM5</accession>
<dbReference type="InterPro" id="IPR023210">
    <property type="entry name" value="NADP_OxRdtase_dom"/>
</dbReference>
<reference evidence="3" key="1">
    <citation type="submission" date="2015-01" db="EMBL/GenBank/DDBJ databases">
        <title>Flavisolibacter sp./LCS9/ whole genome sequencing.</title>
        <authorList>
            <person name="Kim M.K."/>
            <person name="Srinivasan S."/>
            <person name="Lee J.-J."/>
        </authorList>
    </citation>
    <scope>NUCLEOTIDE SEQUENCE [LARGE SCALE GENOMIC DNA]</scope>
    <source>
        <strain evidence="3">LCS9</strain>
    </source>
</reference>
<sequence length="274" mass="30961">MLQRIIPSSGESLPVIGLGTWQQFDIGASAQERQQLTEVLTQMATHGSRVIDSSPMYGRAEAVVGDLTSHLLIADDFFYATKVWTTGKASGLQQINSSFQKMRRQTMDLLQIHNLVDWQTHLRTLRQLKEEGRIRYIGITHYHRSAHAQLEQVMHEEPIDFVQFNYSIQERHAEQSLLSTAQARGVAVLINEPFETGTLFKRVKGKSLPAWAEDYGINSWSQFFLKYIIAHPAVTCVIPGTSNPKNAVENMEAGNDPLPDEAICRKMLQVLEKL</sequence>
<name>A0A172TWM5_9BACT</name>
<evidence type="ECO:0000313" key="2">
    <source>
        <dbReference type="EMBL" id="ANE51430.1"/>
    </source>
</evidence>